<organism evidence="1 2">
    <name type="scientific">Thermobispora bispora (strain ATCC 19993 / DSM 43833 / CBS 139.67 / JCM 10125 / KCTC 9307 / NBRC 14880 / R51)</name>
    <dbReference type="NCBI Taxonomy" id="469371"/>
    <lineage>
        <taxon>Bacteria</taxon>
        <taxon>Bacillati</taxon>
        <taxon>Actinomycetota</taxon>
        <taxon>Actinomycetes</taxon>
        <taxon>Streptosporangiales</taxon>
        <taxon>Streptosporangiaceae</taxon>
        <taxon>Thermobispora</taxon>
    </lineage>
</organism>
<dbReference type="InterPro" id="IPR038282">
    <property type="entry name" value="DUF2267_sf"/>
</dbReference>
<dbReference type="EMBL" id="CP001874">
    <property type="protein sequence ID" value="ADG87120.1"/>
    <property type="molecule type" value="Genomic_DNA"/>
</dbReference>
<sequence length="149" mass="16630">MTTSVAHVHSIEHTIHTTNRWLNHLSEAIGTSDREFVHGLLRTWLHAVRDALTVQASAHFAAQLPDLIRGIYYNGWNASAVPIRRDRQEFIDHFATSGRIAHSDVPKLAPLVTEFLCRELSEPVVKQALAQLPQDVRALLRPKAMAGTG</sequence>
<dbReference type="KEGG" id="tbi:Tbis_0392"/>
<reference evidence="1 2" key="1">
    <citation type="submission" date="2010-01" db="EMBL/GenBank/DDBJ databases">
        <title>The complete genome of Thermobispora bispora DSM 43833.</title>
        <authorList>
            <consortium name="US DOE Joint Genome Institute (JGI-PGF)"/>
            <person name="Lucas S."/>
            <person name="Copeland A."/>
            <person name="Lapidus A."/>
            <person name="Glavina del Rio T."/>
            <person name="Dalin E."/>
            <person name="Tice H."/>
            <person name="Bruce D."/>
            <person name="Goodwin L."/>
            <person name="Pitluck S."/>
            <person name="Kyrpides N."/>
            <person name="Mavromatis K."/>
            <person name="Ivanova N."/>
            <person name="Mikhailova N."/>
            <person name="Chertkov O."/>
            <person name="Brettin T."/>
            <person name="Detter J.C."/>
            <person name="Han C."/>
            <person name="Larimer F."/>
            <person name="Land M."/>
            <person name="Hauser L."/>
            <person name="Markowitz V."/>
            <person name="Cheng J.-F."/>
            <person name="Hugenholtz P."/>
            <person name="Woyke T."/>
            <person name="Wu D."/>
            <person name="Jando M."/>
            <person name="Schneider S."/>
            <person name="Klenk H.-P."/>
            <person name="Eisen J.A."/>
        </authorList>
    </citation>
    <scope>NUCLEOTIDE SEQUENCE [LARGE SCALE GENOMIC DNA]</scope>
    <source>
        <strain evidence="2">ATCC 19993 / DSM 43833 / CBS 139.67 / JCM 10125 / KCTC 9307 / NBRC 14880 / R51</strain>
    </source>
</reference>
<dbReference type="InterPro" id="IPR018727">
    <property type="entry name" value="DUF2267"/>
</dbReference>
<dbReference type="STRING" id="469371.Tbis_0392"/>
<accession>D6Y466</accession>
<protein>
    <recommendedName>
        <fullName evidence="3">DUF2267 domain-containing protein</fullName>
    </recommendedName>
</protein>
<evidence type="ECO:0000313" key="1">
    <source>
        <dbReference type="EMBL" id="ADG87120.1"/>
    </source>
</evidence>
<evidence type="ECO:0000313" key="2">
    <source>
        <dbReference type="Proteomes" id="UP000006640"/>
    </source>
</evidence>
<dbReference type="OrthoDB" id="20942at2"/>
<dbReference type="RefSeq" id="WP_013130653.1">
    <property type="nucleotide sequence ID" value="NC_014165.1"/>
</dbReference>
<dbReference type="Proteomes" id="UP000006640">
    <property type="component" value="Chromosome"/>
</dbReference>
<proteinExistence type="predicted"/>
<dbReference type="HOGENOM" id="CLU_112438_0_1_11"/>
<dbReference type="Gene3D" id="1.10.490.110">
    <property type="entry name" value="Uncharacterized conserved protein DUF2267"/>
    <property type="match status" value="1"/>
</dbReference>
<dbReference type="eggNOG" id="COG5502">
    <property type="taxonomic scope" value="Bacteria"/>
</dbReference>
<dbReference type="Pfam" id="PF10025">
    <property type="entry name" value="DUF2267"/>
    <property type="match status" value="1"/>
</dbReference>
<dbReference type="AlphaFoldDB" id="D6Y466"/>
<evidence type="ECO:0008006" key="3">
    <source>
        <dbReference type="Google" id="ProtNLM"/>
    </source>
</evidence>
<gene>
    <name evidence="1" type="ordered locus">Tbis_0392</name>
</gene>
<keyword evidence="2" id="KW-1185">Reference proteome</keyword>
<name>D6Y466_THEBD</name>